<dbReference type="SUPFAM" id="SSF56300">
    <property type="entry name" value="Metallo-dependent phosphatases"/>
    <property type="match status" value="1"/>
</dbReference>
<keyword evidence="3" id="KW-0378">Hydrolase</keyword>
<proteinExistence type="inferred from homology"/>
<evidence type="ECO:0000313" key="7">
    <source>
        <dbReference type="Proteomes" id="UP000239663"/>
    </source>
</evidence>
<evidence type="ECO:0000256" key="1">
    <source>
        <dbReference type="ARBA" id="ARBA00001968"/>
    </source>
</evidence>
<dbReference type="GO" id="GO:0046872">
    <property type="term" value="F:metal ion binding"/>
    <property type="evidence" value="ECO:0007669"/>
    <property type="project" value="UniProtKB-KW"/>
</dbReference>
<dbReference type="AlphaFoldDB" id="A0A2S7MYT9"/>
<dbReference type="EMBL" id="PKOZ01000006">
    <property type="protein sequence ID" value="PQD94981.1"/>
    <property type="molecule type" value="Genomic_DNA"/>
</dbReference>
<comment type="cofactor">
    <cofactor evidence="1">
        <name>a divalent metal cation</name>
        <dbReference type="ChEBI" id="CHEBI:60240"/>
    </cofactor>
</comment>
<dbReference type="FunFam" id="3.60.21.10:FF:000028">
    <property type="entry name" value="Putative metallophosphoesterase"/>
    <property type="match status" value="1"/>
</dbReference>
<dbReference type="GO" id="GO:0009245">
    <property type="term" value="P:lipid A biosynthetic process"/>
    <property type="evidence" value="ECO:0007669"/>
    <property type="project" value="TreeGrafter"/>
</dbReference>
<dbReference type="Pfam" id="PF00149">
    <property type="entry name" value="Metallophos"/>
    <property type="match status" value="1"/>
</dbReference>
<feature type="domain" description="Calcineurin-like phosphoesterase" evidence="5">
    <location>
        <begin position="59"/>
        <end position="223"/>
    </location>
</feature>
<dbReference type="PROSITE" id="PS50007">
    <property type="entry name" value="PIPLC_X_DOMAIN"/>
    <property type="match status" value="1"/>
</dbReference>
<keyword evidence="2" id="KW-0479">Metal-binding</keyword>
<comment type="caution">
    <text evidence="6">The sequence shown here is derived from an EMBL/GenBank/DDBJ whole genome shotgun (WGS) entry which is preliminary data.</text>
</comment>
<evidence type="ECO:0000313" key="6">
    <source>
        <dbReference type="EMBL" id="PQD94981.1"/>
    </source>
</evidence>
<evidence type="ECO:0000256" key="2">
    <source>
        <dbReference type="ARBA" id="ARBA00022723"/>
    </source>
</evidence>
<evidence type="ECO:0000256" key="4">
    <source>
        <dbReference type="ARBA" id="ARBA00061089"/>
    </source>
</evidence>
<dbReference type="GO" id="GO:0016020">
    <property type="term" value="C:membrane"/>
    <property type="evidence" value="ECO:0007669"/>
    <property type="project" value="GOC"/>
</dbReference>
<comment type="similarity">
    <text evidence="4">Belongs to the metallophosphoesterase superfamily.</text>
</comment>
<keyword evidence="7" id="KW-1185">Reference proteome</keyword>
<organism evidence="6 7">
    <name type="scientific">Pradoshia eiseniae</name>
    <dbReference type="NCBI Taxonomy" id="2064768"/>
    <lineage>
        <taxon>Bacteria</taxon>
        <taxon>Bacillati</taxon>
        <taxon>Bacillota</taxon>
        <taxon>Bacilli</taxon>
        <taxon>Bacillales</taxon>
        <taxon>Bacillaceae</taxon>
        <taxon>Pradoshia</taxon>
    </lineage>
</organism>
<dbReference type="InterPro" id="IPR051158">
    <property type="entry name" value="Metallophosphoesterase_sf"/>
</dbReference>
<dbReference type="PANTHER" id="PTHR31302">
    <property type="entry name" value="TRANSMEMBRANE PROTEIN WITH METALLOPHOSPHOESTERASE DOMAIN-RELATED"/>
    <property type="match status" value="1"/>
</dbReference>
<protein>
    <submittedName>
        <fullName evidence="6">Metallophosphoesterase</fullName>
    </submittedName>
</protein>
<dbReference type="GO" id="GO:0008758">
    <property type="term" value="F:UDP-2,3-diacylglucosamine hydrolase activity"/>
    <property type="evidence" value="ECO:0007669"/>
    <property type="project" value="TreeGrafter"/>
</dbReference>
<dbReference type="Gene3D" id="3.60.21.10">
    <property type="match status" value="1"/>
</dbReference>
<name>A0A2S7MYT9_9BACI</name>
<reference evidence="6 7" key="1">
    <citation type="submission" date="2017-12" db="EMBL/GenBank/DDBJ databases">
        <title>Taxonomic description and draft genome of Pradoshia cofamensis Gen. nov., sp. nov., a thermotolerant bacillale isolated from anterior gut of earthworm Eisenia fetida.</title>
        <authorList>
            <person name="Saha T."/>
            <person name="Chakraborty R."/>
        </authorList>
    </citation>
    <scope>NUCLEOTIDE SEQUENCE [LARGE SCALE GENOMIC DNA]</scope>
    <source>
        <strain evidence="6 7">EAG3</strain>
    </source>
</reference>
<evidence type="ECO:0000256" key="3">
    <source>
        <dbReference type="ARBA" id="ARBA00022801"/>
    </source>
</evidence>
<evidence type="ECO:0000259" key="5">
    <source>
        <dbReference type="Pfam" id="PF00149"/>
    </source>
</evidence>
<dbReference type="PANTHER" id="PTHR31302:SF25">
    <property type="entry name" value="PHOSPHOESTERASE"/>
    <property type="match status" value="1"/>
</dbReference>
<gene>
    <name evidence="6" type="ORF">CYL18_11650</name>
</gene>
<dbReference type="InterPro" id="IPR004843">
    <property type="entry name" value="Calcineurin-like_PHP"/>
</dbReference>
<dbReference type="OrthoDB" id="9780884at2"/>
<dbReference type="Proteomes" id="UP000239663">
    <property type="component" value="Unassembled WGS sequence"/>
</dbReference>
<dbReference type="InterPro" id="IPR029052">
    <property type="entry name" value="Metallo-depent_PP-like"/>
</dbReference>
<accession>A0A2S7MYT9</accession>
<dbReference type="CDD" id="cd07385">
    <property type="entry name" value="MPP_YkuE_C"/>
    <property type="match status" value="1"/>
</dbReference>
<sequence length="292" mass="32712">MKTLSRRSFLKKGALYGVTLLTSVAGGRYYMEEIEPEWVEINQYTYSHPLIPPSFHRTRIVQFNDTHIGFQYDLDNLKKTVKIINAYKPDLICFTGDLLDNPVDYKVTPELYEILNSLSAPIGKYAVYGNHDHGGYGTELYELIMNKSGFKVLKNSADILYKGSEKILIAGVDDASLGVPDINQALRGKPDKLFTLLLSHAPDYAETASSYPVNLQLSGHSHGGQIQIPFIGPLITPPHAKKYYEGLYELNSHFSLYVNRGLGTTRVPYRLLCRPEITIFDLHKGNGGILPS</sequence>